<comment type="similarity">
    <text evidence="2">Belongs to the Fur family.</text>
</comment>
<keyword evidence="14" id="KW-1185">Reference proteome</keyword>
<evidence type="ECO:0000313" key="14">
    <source>
        <dbReference type="Proteomes" id="UP000467164"/>
    </source>
</evidence>
<feature type="binding site" evidence="11">
    <location>
        <position position="138"/>
    </location>
    <ligand>
        <name>Zn(2+)</name>
        <dbReference type="ChEBI" id="CHEBI:29105"/>
    </ligand>
</feature>
<evidence type="ECO:0000256" key="8">
    <source>
        <dbReference type="ARBA" id="ARBA00023015"/>
    </source>
</evidence>
<dbReference type="EMBL" id="AP022572">
    <property type="protein sequence ID" value="BBX59000.1"/>
    <property type="molecule type" value="Genomic_DNA"/>
</dbReference>
<dbReference type="PANTHER" id="PTHR33202:SF18">
    <property type="entry name" value="TRANSCRIPTIONAL REGULATOR FURA"/>
    <property type="match status" value="1"/>
</dbReference>
<keyword evidence="7 12" id="KW-0408">Iron</keyword>
<feature type="binding site" evidence="11">
    <location>
        <position position="97"/>
    </location>
    <ligand>
        <name>Zn(2+)</name>
        <dbReference type="ChEBI" id="CHEBI:29105"/>
    </ligand>
</feature>
<dbReference type="Proteomes" id="UP000467164">
    <property type="component" value="Chromosome"/>
</dbReference>
<dbReference type="InterPro" id="IPR036388">
    <property type="entry name" value="WH-like_DNA-bd_sf"/>
</dbReference>
<evidence type="ECO:0000256" key="10">
    <source>
        <dbReference type="ARBA" id="ARBA00023163"/>
    </source>
</evidence>
<dbReference type="AlphaFoldDB" id="A0A7I7LHB8"/>
<evidence type="ECO:0000256" key="5">
    <source>
        <dbReference type="ARBA" id="ARBA00022723"/>
    </source>
</evidence>
<keyword evidence="9" id="KW-0238">DNA-binding</keyword>
<evidence type="ECO:0000256" key="12">
    <source>
        <dbReference type="PIRSR" id="PIRSR602481-2"/>
    </source>
</evidence>
<comment type="subcellular location">
    <subcellularLocation>
        <location evidence="1">Cytoplasm</location>
    </subcellularLocation>
</comment>
<feature type="binding site" evidence="11">
    <location>
        <position position="141"/>
    </location>
    <ligand>
        <name>Zn(2+)</name>
        <dbReference type="ChEBI" id="CHEBI:29105"/>
    </ligand>
</feature>
<feature type="binding site" evidence="12">
    <location>
        <position position="109"/>
    </location>
    <ligand>
        <name>Fe cation</name>
        <dbReference type="ChEBI" id="CHEBI:24875"/>
    </ligand>
</feature>
<dbReference type="GO" id="GO:1900376">
    <property type="term" value="P:regulation of secondary metabolite biosynthetic process"/>
    <property type="evidence" value="ECO:0007669"/>
    <property type="project" value="TreeGrafter"/>
</dbReference>
<evidence type="ECO:0000256" key="6">
    <source>
        <dbReference type="ARBA" id="ARBA00022833"/>
    </source>
</evidence>
<keyword evidence="3" id="KW-0963">Cytoplasm</keyword>
<comment type="cofactor">
    <cofactor evidence="12">
        <name>Mn(2+)</name>
        <dbReference type="ChEBI" id="CHEBI:29035"/>
    </cofactor>
    <cofactor evidence="12">
        <name>Fe(2+)</name>
        <dbReference type="ChEBI" id="CHEBI:29033"/>
    </cofactor>
    <text evidence="12">Binds 1 Mn(2+) or Fe(2+) ion per subunit.</text>
</comment>
<comment type="cofactor">
    <cofactor evidence="11">
        <name>Zn(2+)</name>
        <dbReference type="ChEBI" id="CHEBI:29105"/>
    </cofactor>
    <text evidence="11">Binds 1 zinc ion per subunit.</text>
</comment>
<dbReference type="InterPro" id="IPR043135">
    <property type="entry name" value="Fur_C"/>
</dbReference>
<protein>
    <submittedName>
        <fullName evidence="13">Transcriptional regulator FurA</fullName>
    </submittedName>
</protein>
<dbReference type="PANTHER" id="PTHR33202">
    <property type="entry name" value="ZINC UPTAKE REGULATION PROTEIN"/>
    <property type="match status" value="1"/>
</dbReference>
<dbReference type="Gene3D" id="3.30.1490.190">
    <property type="match status" value="1"/>
</dbReference>
<sequence>MGSTADYTEKLRMADLRVTRPRLAVLEAVGDHPHADTETIYSAVREILPDVSRQAVYDVLGALTSVGLVRRIQPSGSVARYESRVGDNHHHVVCRSCGAIADIDCGVGEAPCLAPSDDSNVLDGFVVDEAEVIYWGICPDCSTAMPRSQP</sequence>
<keyword evidence="8" id="KW-0805">Transcription regulation</keyword>
<keyword evidence="4" id="KW-0678">Repressor</keyword>
<gene>
    <name evidence="13" type="primary">furA</name>
    <name evidence="13" type="ORF">MSHO_43450</name>
</gene>
<keyword evidence="6 11" id="KW-0862">Zinc</keyword>
<evidence type="ECO:0000256" key="9">
    <source>
        <dbReference type="ARBA" id="ARBA00023125"/>
    </source>
</evidence>
<dbReference type="InterPro" id="IPR036390">
    <property type="entry name" value="WH_DNA-bd_sf"/>
</dbReference>
<evidence type="ECO:0000256" key="11">
    <source>
        <dbReference type="PIRSR" id="PIRSR602481-1"/>
    </source>
</evidence>
<dbReference type="RefSeq" id="WP_198965424.1">
    <property type="nucleotide sequence ID" value="NZ_AP022572.1"/>
</dbReference>
<evidence type="ECO:0000313" key="13">
    <source>
        <dbReference type="EMBL" id="BBX59000.1"/>
    </source>
</evidence>
<keyword evidence="10" id="KW-0804">Transcription</keyword>
<keyword evidence="5 11" id="KW-0479">Metal-binding</keyword>
<evidence type="ECO:0000256" key="3">
    <source>
        <dbReference type="ARBA" id="ARBA00022490"/>
    </source>
</evidence>
<evidence type="ECO:0000256" key="4">
    <source>
        <dbReference type="ARBA" id="ARBA00022491"/>
    </source>
</evidence>
<dbReference type="GO" id="GO:0045892">
    <property type="term" value="P:negative regulation of DNA-templated transcription"/>
    <property type="evidence" value="ECO:0007669"/>
    <property type="project" value="TreeGrafter"/>
</dbReference>
<evidence type="ECO:0000256" key="2">
    <source>
        <dbReference type="ARBA" id="ARBA00007957"/>
    </source>
</evidence>
<evidence type="ECO:0000256" key="7">
    <source>
        <dbReference type="ARBA" id="ARBA00023004"/>
    </source>
</evidence>
<organism evidence="13 14">
    <name type="scientific">Mycobacterium shottsii</name>
    <dbReference type="NCBI Taxonomy" id="133549"/>
    <lineage>
        <taxon>Bacteria</taxon>
        <taxon>Bacillati</taxon>
        <taxon>Actinomycetota</taxon>
        <taxon>Actinomycetes</taxon>
        <taxon>Mycobacteriales</taxon>
        <taxon>Mycobacteriaceae</taxon>
        <taxon>Mycobacterium</taxon>
        <taxon>Mycobacterium ulcerans group</taxon>
    </lineage>
</organism>
<dbReference type="GO" id="GO:0008270">
    <property type="term" value="F:zinc ion binding"/>
    <property type="evidence" value="ECO:0007669"/>
    <property type="project" value="TreeGrafter"/>
</dbReference>
<dbReference type="Gene3D" id="1.10.10.10">
    <property type="entry name" value="Winged helix-like DNA-binding domain superfamily/Winged helix DNA-binding domain"/>
    <property type="match status" value="1"/>
</dbReference>
<dbReference type="CDD" id="cd07153">
    <property type="entry name" value="Fur_like"/>
    <property type="match status" value="1"/>
</dbReference>
<dbReference type="GO" id="GO:0000976">
    <property type="term" value="F:transcription cis-regulatory region binding"/>
    <property type="evidence" value="ECO:0007669"/>
    <property type="project" value="TreeGrafter"/>
</dbReference>
<reference evidence="13 14" key="1">
    <citation type="journal article" date="2019" name="Emerg. Microbes Infect.">
        <title>Comprehensive subspecies identification of 175 nontuberculous mycobacteria species based on 7547 genomic profiles.</title>
        <authorList>
            <person name="Matsumoto Y."/>
            <person name="Kinjo T."/>
            <person name="Motooka D."/>
            <person name="Nabeya D."/>
            <person name="Jung N."/>
            <person name="Uechi K."/>
            <person name="Horii T."/>
            <person name="Iida T."/>
            <person name="Fujita J."/>
            <person name="Nakamura S."/>
        </authorList>
    </citation>
    <scope>NUCLEOTIDE SEQUENCE [LARGE SCALE GENOMIC DNA]</scope>
    <source>
        <strain evidence="13 14">JCM 12657</strain>
    </source>
</reference>
<dbReference type="Pfam" id="PF01475">
    <property type="entry name" value="FUR"/>
    <property type="match status" value="1"/>
</dbReference>
<dbReference type="GO" id="GO:0005737">
    <property type="term" value="C:cytoplasm"/>
    <property type="evidence" value="ECO:0007669"/>
    <property type="project" value="UniProtKB-SubCell"/>
</dbReference>
<dbReference type="KEGG" id="msho:MSHO_43450"/>
<evidence type="ECO:0000256" key="1">
    <source>
        <dbReference type="ARBA" id="ARBA00004496"/>
    </source>
</evidence>
<dbReference type="SUPFAM" id="SSF46785">
    <property type="entry name" value="Winged helix' DNA-binding domain"/>
    <property type="match status" value="1"/>
</dbReference>
<dbReference type="InterPro" id="IPR002481">
    <property type="entry name" value="FUR"/>
</dbReference>
<feature type="binding site" evidence="11">
    <location>
        <position position="94"/>
    </location>
    <ligand>
        <name>Zn(2+)</name>
        <dbReference type="ChEBI" id="CHEBI:29105"/>
    </ligand>
</feature>
<accession>A0A7I7LHB8</accession>
<name>A0A7I7LHB8_9MYCO</name>
<proteinExistence type="inferred from homology"/>
<dbReference type="GO" id="GO:0003700">
    <property type="term" value="F:DNA-binding transcription factor activity"/>
    <property type="evidence" value="ECO:0007669"/>
    <property type="project" value="InterPro"/>
</dbReference>